<keyword evidence="9" id="KW-0067">ATP-binding</keyword>
<comment type="cofactor">
    <cofactor evidence="1">
        <name>K(+)</name>
        <dbReference type="ChEBI" id="CHEBI:29103"/>
    </cofactor>
</comment>
<dbReference type="Pfam" id="PF00224">
    <property type="entry name" value="PK"/>
    <property type="match status" value="1"/>
</dbReference>
<dbReference type="UniPathway" id="UPA00109">
    <property type="reaction ID" value="UER00188"/>
</dbReference>
<reference evidence="16 17" key="2">
    <citation type="submission" date="2018-11" db="EMBL/GenBank/DDBJ databases">
        <authorList>
            <consortium name="Pathogen Informatics"/>
        </authorList>
    </citation>
    <scope>NUCLEOTIDE SEQUENCE [LARGE SCALE GENOMIC DNA]</scope>
    <source>
        <strain evidence="16 17">Egypt</strain>
    </source>
</reference>
<evidence type="ECO:0000256" key="2">
    <source>
        <dbReference type="ARBA" id="ARBA00004997"/>
    </source>
</evidence>
<dbReference type="AlphaFoldDB" id="A0A183AWP4"/>
<organism evidence="18">
    <name type="scientific">Echinostoma caproni</name>
    <dbReference type="NCBI Taxonomy" id="27848"/>
    <lineage>
        <taxon>Eukaryota</taxon>
        <taxon>Metazoa</taxon>
        <taxon>Spiralia</taxon>
        <taxon>Lophotrochozoa</taxon>
        <taxon>Platyhelminthes</taxon>
        <taxon>Trematoda</taxon>
        <taxon>Digenea</taxon>
        <taxon>Plagiorchiida</taxon>
        <taxon>Echinostomata</taxon>
        <taxon>Echinostomatoidea</taxon>
        <taxon>Echinostomatidae</taxon>
        <taxon>Echinostoma</taxon>
    </lineage>
</organism>
<comment type="catalytic activity">
    <reaction evidence="13">
        <text>pyruvate + ATP = phosphoenolpyruvate + ADP + H(+)</text>
        <dbReference type="Rhea" id="RHEA:18157"/>
        <dbReference type="ChEBI" id="CHEBI:15361"/>
        <dbReference type="ChEBI" id="CHEBI:15378"/>
        <dbReference type="ChEBI" id="CHEBI:30616"/>
        <dbReference type="ChEBI" id="CHEBI:58702"/>
        <dbReference type="ChEBI" id="CHEBI:456216"/>
        <dbReference type="EC" id="2.7.1.40"/>
    </reaction>
</comment>
<dbReference type="Proteomes" id="UP000272942">
    <property type="component" value="Unassembled WGS sequence"/>
</dbReference>
<feature type="domain" description="Pyruvate kinase C-terminal" evidence="15">
    <location>
        <begin position="459"/>
        <end position="573"/>
    </location>
</feature>
<evidence type="ECO:0000256" key="4">
    <source>
        <dbReference type="ARBA" id="ARBA00012142"/>
    </source>
</evidence>
<evidence type="ECO:0000256" key="1">
    <source>
        <dbReference type="ARBA" id="ARBA00001958"/>
    </source>
</evidence>
<dbReference type="Gene3D" id="2.40.33.10">
    <property type="entry name" value="PK beta-barrel domain-like"/>
    <property type="match status" value="1"/>
</dbReference>
<dbReference type="InterPro" id="IPR001697">
    <property type="entry name" value="Pyr_Knase"/>
</dbReference>
<keyword evidence="7" id="KW-0547">Nucleotide-binding</keyword>
<dbReference type="GO" id="GO:0000287">
    <property type="term" value="F:magnesium ion binding"/>
    <property type="evidence" value="ECO:0007669"/>
    <property type="project" value="InterPro"/>
</dbReference>
<dbReference type="SUPFAM" id="SSF51621">
    <property type="entry name" value="Phosphoenolpyruvate/pyruvate domain"/>
    <property type="match status" value="1"/>
</dbReference>
<dbReference type="WBParaSite" id="ECPE_0001141401-mRNA-1">
    <property type="protein sequence ID" value="ECPE_0001141401-mRNA-1"/>
    <property type="gene ID" value="ECPE_0001141401"/>
</dbReference>
<dbReference type="InterPro" id="IPR015806">
    <property type="entry name" value="Pyrv_Knase_insert_dom_sf"/>
</dbReference>
<keyword evidence="8 13" id="KW-0418">Kinase</keyword>
<keyword evidence="12" id="KW-0670">Pyruvate</keyword>
<evidence type="ECO:0000259" key="14">
    <source>
        <dbReference type="Pfam" id="PF00224"/>
    </source>
</evidence>
<evidence type="ECO:0000259" key="15">
    <source>
        <dbReference type="Pfam" id="PF02887"/>
    </source>
</evidence>
<evidence type="ECO:0000256" key="7">
    <source>
        <dbReference type="ARBA" id="ARBA00022741"/>
    </source>
</evidence>
<keyword evidence="5 13" id="KW-0808">Transferase</keyword>
<name>A0A183AWP4_9TREM</name>
<keyword evidence="17" id="KW-1185">Reference proteome</keyword>
<dbReference type="PANTHER" id="PTHR11817">
    <property type="entry name" value="PYRUVATE KINASE"/>
    <property type="match status" value="1"/>
</dbReference>
<protein>
    <recommendedName>
        <fullName evidence="4 13">Pyruvate kinase</fullName>
        <ecNumber evidence="4 13">2.7.1.40</ecNumber>
    </recommendedName>
</protein>
<dbReference type="InterPro" id="IPR036918">
    <property type="entry name" value="Pyrv_Knase_C_sf"/>
</dbReference>
<comment type="pathway">
    <text evidence="2 13">Carbohydrate degradation; glycolysis; pyruvate from D-glyceraldehyde 3-phosphate: step 5/5.</text>
</comment>
<dbReference type="GO" id="GO:0016301">
    <property type="term" value="F:kinase activity"/>
    <property type="evidence" value="ECO:0007669"/>
    <property type="project" value="UniProtKB-KW"/>
</dbReference>
<evidence type="ECO:0000256" key="3">
    <source>
        <dbReference type="ARBA" id="ARBA00008663"/>
    </source>
</evidence>
<dbReference type="Pfam" id="PF02887">
    <property type="entry name" value="PK_C"/>
    <property type="match status" value="1"/>
</dbReference>
<dbReference type="PRINTS" id="PR01050">
    <property type="entry name" value="PYRUVTKNASE"/>
</dbReference>
<evidence type="ECO:0000256" key="9">
    <source>
        <dbReference type="ARBA" id="ARBA00022840"/>
    </source>
</evidence>
<gene>
    <name evidence="16" type="ORF">ECPE_LOCUS11379</name>
</gene>
<evidence type="ECO:0000256" key="11">
    <source>
        <dbReference type="ARBA" id="ARBA00023152"/>
    </source>
</evidence>
<dbReference type="EC" id="2.7.1.40" evidence="4 13"/>
<evidence type="ECO:0000256" key="10">
    <source>
        <dbReference type="ARBA" id="ARBA00022842"/>
    </source>
</evidence>
<accession>A0A183AWP4</accession>
<proteinExistence type="inferred from homology"/>
<evidence type="ECO:0000256" key="5">
    <source>
        <dbReference type="ARBA" id="ARBA00022679"/>
    </source>
</evidence>
<dbReference type="InterPro" id="IPR011037">
    <property type="entry name" value="Pyrv_Knase-like_insert_dom_sf"/>
</dbReference>
<keyword evidence="6" id="KW-0479">Metal-binding</keyword>
<dbReference type="Gene3D" id="3.40.1380.20">
    <property type="entry name" value="Pyruvate kinase, C-terminal domain"/>
    <property type="match status" value="1"/>
</dbReference>
<evidence type="ECO:0000256" key="6">
    <source>
        <dbReference type="ARBA" id="ARBA00022723"/>
    </source>
</evidence>
<evidence type="ECO:0000256" key="8">
    <source>
        <dbReference type="ARBA" id="ARBA00022777"/>
    </source>
</evidence>
<reference evidence="18" key="1">
    <citation type="submission" date="2016-06" db="UniProtKB">
        <authorList>
            <consortium name="WormBaseParasite"/>
        </authorList>
    </citation>
    <scope>IDENTIFICATION</scope>
</reference>
<evidence type="ECO:0000313" key="18">
    <source>
        <dbReference type="WBParaSite" id="ECPE_0001141401-mRNA-1"/>
    </source>
</evidence>
<dbReference type="GO" id="GO:0030955">
    <property type="term" value="F:potassium ion binding"/>
    <property type="evidence" value="ECO:0007669"/>
    <property type="project" value="InterPro"/>
</dbReference>
<evidence type="ECO:0000256" key="13">
    <source>
        <dbReference type="RuleBase" id="RU000504"/>
    </source>
</evidence>
<keyword evidence="10 13" id="KW-0460">Magnesium</keyword>
<evidence type="ECO:0000313" key="17">
    <source>
        <dbReference type="Proteomes" id="UP000272942"/>
    </source>
</evidence>
<dbReference type="InterPro" id="IPR015795">
    <property type="entry name" value="Pyrv_Knase_C"/>
</dbReference>
<dbReference type="OrthoDB" id="108365at2759"/>
<comment type="similarity">
    <text evidence="3 13">Belongs to the pyruvate kinase family.</text>
</comment>
<evidence type="ECO:0000313" key="16">
    <source>
        <dbReference type="EMBL" id="VDP88418.1"/>
    </source>
</evidence>
<dbReference type="SUPFAM" id="SSF50800">
    <property type="entry name" value="PK beta-barrel domain-like"/>
    <property type="match status" value="1"/>
</dbReference>
<dbReference type="InterPro" id="IPR040442">
    <property type="entry name" value="Pyrv_kinase-like_dom_sf"/>
</dbReference>
<dbReference type="SUPFAM" id="SSF52935">
    <property type="entry name" value="PK C-terminal domain-like"/>
    <property type="match status" value="1"/>
</dbReference>
<dbReference type="InterPro" id="IPR015793">
    <property type="entry name" value="Pyrv_Knase_brl"/>
</dbReference>
<keyword evidence="11 13" id="KW-0324">Glycolysis</keyword>
<evidence type="ECO:0000256" key="12">
    <source>
        <dbReference type="ARBA" id="ARBA00023317"/>
    </source>
</evidence>
<feature type="domain" description="Pyruvate kinase barrel" evidence="14">
    <location>
        <begin position="59"/>
        <end position="386"/>
    </location>
</feature>
<sequence length="599" mass="66883">MDILLHSPELKIPPKLTIGSHSTDLYMHQFQQQQHVTHARTHLDHISQLDIDHSAAYVRQVNVVCTLGELWNSDVQIRDMIRGGMNILRMNLSMGTHEFFADAIRRVRAIEESLDHNPSIGVALDISAPPVRTGLVNNDVDATIVLNDGQTVQLTTNDEYQNKITDGVIWIDSQYYPTVLHCLSPGDRVHLDDGMLSLIVKEVRSDTADCVVERGGELGSWKRVELPSEKIYPEDFEHKYKVDLVFASQCKVDYVFTGYASTVSKLMYAKKILGPEIKLFAKVENREAMHNLKELMSIADGIIIGRNGLGLCYPHEKIFQIQKQLIAKCNILGKPVFVIAQLLESMRFKPRPTRAEVTDVANAVLDGADGLILTVETSRGLYPRQALRVLHKRVVVIVAAAAYHQGELAVLACEFRDSIHEKTCREAESVVYHEKFCYDLKFSRDLRGLSPMEPTYFAALAAVEASNACNASAIIVITASGRSATAIASFRPFCPVIAIVRRPEVARHCHSFRGIHPFVLTDEQLADWPVDMDSRLNKAVDFGRGRGFIAGGDNVVIVTRWEAGVGVTNTVRVFEVPRSGKPMNIVNSQTRMRDGDWSD</sequence>
<dbReference type="InterPro" id="IPR015813">
    <property type="entry name" value="Pyrv/PenolPyrv_kinase-like_dom"/>
</dbReference>
<dbReference type="GO" id="GO:0004743">
    <property type="term" value="F:pyruvate kinase activity"/>
    <property type="evidence" value="ECO:0007669"/>
    <property type="project" value="UniProtKB-EC"/>
</dbReference>
<dbReference type="Gene3D" id="3.20.20.60">
    <property type="entry name" value="Phosphoenolpyruvate-binding domains"/>
    <property type="match status" value="1"/>
</dbReference>
<dbReference type="EMBL" id="UZAN01050732">
    <property type="protein sequence ID" value="VDP88418.1"/>
    <property type="molecule type" value="Genomic_DNA"/>
</dbReference>
<dbReference type="GO" id="GO:0005524">
    <property type="term" value="F:ATP binding"/>
    <property type="evidence" value="ECO:0007669"/>
    <property type="project" value="UniProtKB-KW"/>
</dbReference>